<organism evidence="5">
    <name type="scientific">Pithovirus LCPAC102</name>
    <dbReference type="NCBI Taxonomy" id="2506587"/>
    <lineage>
        <taxon>Viruses</taxon>
        <taxon>Pithoviruses</taxon>
    </lineage>
</organism>
<dbReference type="SUPFAM" id="SSF47954">
    <property type="entry name" value="Cyclin-like"/>
    <property type="match status" value="1"/>
</dbReference>
<keyword evidence="5" id="KW-0418">Kinase</keyword>
<dbReference type="CDD" id="cd00180">
    <property type="entry name" value="PKc"/>
    <property type="match status" value="1"/>
</dbReference>
<dbReference type="GO" id="GO:0004672">
    <property type="term" value="F:protein kinase activity"/>
    <property type="evidence" value="ECO:0007669"/>
    <property type="project" value="InterPro"/>
</dbReference>
<evidence type="ECO:0000256" key="2">
    <source>
        <dbReference type="ARBA" id="ARBA00022840"/>
    </source>
</evidence>
<dbReference type="InterPro" id="IPR011009">
    <property type="entry name" value="Kinase-like_dom_sf"/>
</dbReference>
<feature type="transmembrane region" description="Helical" evidence="3">
    <location>
        <begin position="175"/>
        <end position="195"/>
    </location>
</feature>
<dbReference type="InterPro" id="IPR050117">
    <property type="entry name" value="MAPK"/>
</dbReference>
<dbReference type="InterPro" id="IPR000719">
    <property type="entry name" value="Prot_kinase_dom"/>
</dbReference>
<dbReference type="PANTHER" id="PTHR24055">
    <property type="entry name" value="MITOGEN-ACTIVATED PROTEIN KINASE"/>
    <property type="match status" value="1"/>
</dbReference>
<dbReference type="SMART" id="SM00220">
    <property type="entry name" value="S_TKc"/>
    <property type="match status" value="1"/>
</dbReference>
<dbReference type="SUPFAM" id="SSF56112">
    <property type="entry name" value="Protein kinase-like (PK-like)"/>
    <property type="match status" value="1"/>
</dbReference>
<gene>
    <name evidence="5" type="ORF">LCPAC102_00160</name>
</gene>
<feature type="transmembrane region" description="Helical" evidence="3">
    <location>
        <begin position="51"/>
        <end position="69"/>
    </location>
</feature>
<keyword evidence="3" id="KW-0812">Transmembrane</keyword>
<evidence type="ECO:0000256" key="1">
    <source>
        <dbReference type="ARBA" id="ARBA00022741"/>
    </source>
</evidence>
<proteinExistence type="predicted"/>
<dbReference type="InterPro" id="IPR008271">
    <property type="entry name" value="Ser/Thr_kinase_AS"/>
</dbReference>
<dbReference type="Gene3D" id="1.10.510.10">
    <property type="entry name" value="Transferase(Phosphotransferase) domain 1"/>
    <property type="match status" value="1"/>
</dbReference>
<accession>A0A481Z2Z1</accession>
<keyword evidence="5" id="KW-0808">Transferase</keyword>
<dbReference type="PROSITE" id="PS00108">
    <property type="entry name" value="PROTEIN_KINASE_ST"/>
    <property type="match status" value="1"/>
</dbReference>
<evidence type="ECO:0000313" key="5">
    <source>
        <dbReference type="EMBL" id="QBK90106.1"/>
    </source>
</evidence>
<keyword evidence="3" id="KW-0472">Membrane</keyword>
<feature type="domain" description="Protein kinase" evidence="4">
    <location>
        <begin position="261"/>
        <end position="571"/>
    </location>
</feature>
<dbReference type="PROSITE" id="PS50011">
    <property type="entry name" value="PROTEIN_KINASE_DOM"/>
    <property type="match status" value="1"/>
</dbReference>
<dbReference type="Gene3D" id="3.30.200.20">
    <property type="entry name" value="Phosphorylase Kinase, domain 1"/>
    <property type="match status" value="1"/>
</dbReference>
<name>A0A481Z2Z1_9VIRU</name>
<keyword evidence="1" id="KW-0547">Nucleotide-binding</keyword>
<dbReference type="EMBL" id="MK500465">
    <property type="protein sequence ID" value="QBK90106.1"/>
    <property type="molecule type" value="Genomic_DNA"/>
</dbReference>
<evidence type="ECO:0000259" key="4">
    <source>
        <dbReference type="PROSITE" id="PS50011"/>
    </source>
</evidence>
<reference evidence="5" key="1">
    <citation type="journal article" date="2019" name="MBio">
        <title>Virus Genomes from Deep Sea Sediments Expand the Ocean Megavirome and Support Independent Origins of Viral Gigantism.</title>
        <authorList>
            <person name="Backstrom D."/>
            <person name="Yutin N."/>
            <person name="Jorgensen S.L."/>
            <person name="Dharamshi J."/>
            <person name="Homa F."/>
            <person name="Zaremba-Niedwiedzka K."/>
            <person name="Spang A."/>
            <person name="Wolf Y.I."/>
            <person name="Koonin E.V."/>
            <person name="Ettema T.J."/>
        </authorList>
    </citation>
    <scope>NUCLEOTIDE SEQUENCE</scope>
</reference>
<keyword evidence="3" id="KW-1133">Transmembrane helix</keyword>
<dbReference type="Pfam" id="PF00069">
    <property type="entry name" value="Pkinase"/>
    <property type="match status" value="1"/>
</dbReference>
<dbReference type="GO" id="GO:0005524">
    <property type="term" value="F:ATP binding"/>
    <property type="evidence" value="ECO:0007669"/>
    <property type="project" value="UniProtKB-KW"/>
</dbReference>
<sequence length="573" mass="68276">MDIYLKYERSGVLINNINYNIYNENNRRLNITVYRNSIINIFKYIKNKYNLSYLTIILSIMYFDIINHTQHNLKLDESKYIAIISLKLAMKLTEIKSHKNKNKDIYKLFEISKKYEDINFIALELKYIKLMNYTFIFPNIHIFSDFYIDLLEDITCMQQIDINNLLLFTMYHESIIIYFPSLISISCIFISYLLIDTINILKYITILLNINNYYTIDDIIYCAKIILYTYNTIEPTPYIKIQNINKVYKLIKSMNKYKMSYTRLIQLYIPDVNNIYIENKMNIIKLNKIKKYNNISIHLVDYISNKNIVMKCIRKKIYAKNNEISDEFIREVSILSLINKCNIYDGNNYFTLLYNIYIDPSYKKGYIYMEYIESTLTELIIQNTLSYNNKIKYIHHILSACKYLHNIKIIHRDIKPDNILVTKYNTIKLIDFNWSRPLLTDINKYTGGATTIYYRAPELYNMANNYNEKCDIWSCGCILVEMLSGNILFDDNSEISILNSIIDIYGSYFITSNIFNRKTISDKNQLINLSNHMNIIYNDNNKNLIIFSREMLEPNYKIRASANKCLKSQIFEQ</sequence>
<dbReference type="Gene3D" id="1.10.472.10">
    <property type="entry name" value="Cyclin-like"/>
    <property type="match status" value="1"/>
</dbReference>
<keyword evidence="2" id="KW-0067">ATP-binding</keyword>
<evidence type="ECO:0000256" key="3">
    <source>
        <dbReference type="SAM" id="Phobius"/>
    </source>
</evidence>
<protein>
    <submittedName>
        <fullName evidence="5">Protein kinase</fullName>
    </submittedName>
</protein>
<dbReference type="InterPro" id="IPR036915">
    <property type="entry name" value="Cyclin-like_sf"/>
</dbReference>